<organism evidence="10 11">
    <name type="scientific">Candidatus Amesbacteria bacterium RIFOXYB1_FULL_47_9</name>
    <dbReference type="NCBI Taxonomy" id="1797266"/>
    <lineage>
        <taxon>Bacteria</taxon>
        <taxon>Candidatus Amesiibacteriota</taxon>
    </lineage>
</organism>
<keyword evidence="9" id="KW-0670">Pyruvate</keyword>
<dbReference type="AlphaFoldDB" id="A0A1F4ZWX4"/>
<comment type="caution">
    <text evidence="10">The sequence shown here is derived from an EMBL/GenBank/DDBJ whole genome shotgun (WGS) entry which is preliminary data.</text>
</comment>
<keyword evidence="3" id="KW-0068">Autocatalytic cleavage</keyword>
<evidence type="ECO:0000256" key="5">
    <source>
        <dbReference type="ARBA" id="ARBA00023115"/>
    </source>
</evidence>
<dbReference type="GO" id="GO:0004014">
    <property type="term" value="F:adenosylmethionine decarboxylase activity"/>
    <property type="evidence" value="ECO:0007669"/>
    <property type="project" value="InterPro"/>
</dbReference>
<evidence type="ECO:0000313" key="11">
    <source>
        <dbReference type="Proteomes" id="UP000178188"/>
    </source>
</evidence>
<evidence type="ECO:0000256" key="1">
    <source>
        <dbReference type="ARBA" id="ARBA00001928"/>
    </source>
</evidence>
<proteinExistence type="predicted"/>
<evidence type="ECO:0000256" key="7">
    <source>
        <dbReference type="ARBA" id="ARBA00023239"/>
    </source>
</evidence>
<dbReference type="InterPro" id="IPR003826">
    <property type="entry name" value="AdoMetDC_fam_prok"/>
</dbReference>
<evidence type="ECO:0000256" key="3">
    <source>
        <dbReference type="ARBA" id="ARBA00022813"/>
    </source>
</evidence>
<dbReference type="SUPFAM" id="SSF56276">
    <property type="entry name" value="S-adenosylmethionine decarboxylase"/>
    <property type="match status" value="1"/>
</dbReference>
<dbReference type="Pfam" id="PF02675">
    <property type="entry name" value="AdoMet_dc"/>
    <property type="match status" value="1"/>
</dbReference>
<keyword evidence="2" id="KW-0210">Decarboxylase</keyword>
<dbReference type="Gene3D" id="3.60.90.10">
    <property type="entry name" value="S-adenosylmethionine decarboxylase"/>
    <property type="match status" value="1"/>
</dbReference>
<reference evidence="10 11" key="1">
    <citation type="journal article" date="2016" name="Nat. Commun.">
        <title>Thousands of microbial genomes shed light on interconnected biogeochemical processes in an aquifer system.</title>
        <authorList>
            <person name="Anantharaman K."/>
            <person name="Brown C.T."/>
            <person name="Hug L.A."/>
            <person name="Sharon I."/>
            <person name="Castelle C.J."/>
            <person name="Probst A.J."/>
            <person name="Thomas B.C."/>
            <person name="Singh A."/>
            <person name="Wilkins M.J."/>
            <person name="Karaoz U."/>
            <person name="Brodie E.L."/>
            <person name="Williams K.H."/>
            <person name="Hubbard S.S."/>
            <person name="Banfield J.F."/>
        </authorList>
    </citation>
    <scope>NUCLEOTIDE SEQUENCE [LARGE SCALE GENOMIC DNA]</scope>
</reference>
<keyword evidence="6" id="KW-0865">Zymogen</keyword>
<keyword evidence="4" id="KW-0745">Spermidine biosynthesis</keyword>
<evidence type="ECO:0000256" key="9">
    <source>
        <dbReference type="ARBA" id="ARBA00023317"/>
    </source>
</evidence>
<dbReference type="GO" id="GO:0005829">
    <property type="term" value="C:cytosol"/>
    <property type="evidence" value="ECO:0007669"/>
    <property type="project" value="TreeGrafter"/>
</dbReference>
<evidence type="ECO:0000256" key="4">
    <source>
        <dbReference type="ARBA" id="ARBA00023066"/>
    </source>
</evidence>
<protein>
    <recommendedName>
        <fullName evidence="12">S-adenosylmethionine decarboxylase proenzyme</fullName>
    </recommendedName>
</protein>
<dbReference type="InterPro" id="IPR016067">
    <property type="entry name" value="S-AdoMet_deCO2ase_core"/>
</dbReference>
<comment type="cofactor">
    <cofactor evidence="1">
        <name>pyruvate</name>
        <dbReference type="ChEBI" id="CHEBI:15361"/>
    </cofactor>
</comment>
<evidence type="ECO:0000256" key="6">
    <source>
        <dbReference type="ARBA" id="ARBA00023145"/>
    </source>
</evidence>
<dbReference type="PANTHER" id="PTHR33866:SF2">
    <property type="entry name" value="S-ADENOSYLMETHIONINE DECARBOXYLASE PROENZYME"/>
    <property type="match status" value="1"/>
</dbReference>
<keyword evidence="5" id="KW-0620">Polyamine biosynthesis</keyword>
<keyword evidence="8" id="KW-0704">Schiff base</keyword>
<evidence type="ECO:0000256" key="8">
    <source>
        <dbReference type="ARBA" id="ARBA00023270"/>
    </source>
</evidence>
<evidence type="ECO:0000313" key="10">
    <source>
        <dbReference type="EMBL" id="OGD10929.1"/>
    </source>
</evidence>
<evidence type="ECO:0008006" key="12">
    <source>
        <dbReference type="Google" id="ProtNLM"/>
    </source>
</evidence>
<dbReference type="EMBL" id="MEXU01000015">
    <property type="protein sequence ID" value="OGD10929.1"/>
    <property type="molecule type" value="Genomic_DNA"/>
</dbReference>
<dbReference type="Proteomes" id="UP000178188">
    <property type="component" value="Unassembled WGS sequence"/>
</dbReference>
<name>A0A1F4ZWX4_9BACT</name>
<gene>
    <name evidence="10" type="ORF">A2395_00365</name>
</gene>
<dbReference type="GO" id="GO:0008295">
    <property type="term" value="P:spermidine biosynthetic process"/>
    <property type="evidence" value="ECO:0007669"/>
    <property type="project" value="UniProtKB-KW"/>
</dbReference>
<accession>A0A1F4ZWX4</accession>
<dbReference type="PANTHER" id="PTHR33866">
    <property type="entry name" value="S-ADENOSYLMETHIONINE DECARBOXYLASE PROENZYME"/>
    <property type="match status" value="1"/>
</dbReference>
<keyword evidence="7" id="KW-0456">Lyase</keyword>
<evidence type="ECO:0000256" key="2">
    <source>
        <dbReference type="ARBA" id="ARBA00022793"/>
    </source>
</evidence>
<sequence>MQKTSSLPDKPFTQHFVIWVYKPKVMPKTETEVVYLLSELCRRLNLTLISTVVNLFSPHGITAAAILSQSHLVIHTWPEREYLRVDLVICVKQEHDTVERELSIIFEPEMIMVTA</sequence>